<feature type="region of interest" description="Disordered" evidence="1">
    <location>
        <begin position="1"/>
        <end position="43"/>
    </location>
</feature>
<dbReference type="InterPro" id="IPR001202">
    <property type="entry name" value="WW_dom"/>
</dbReference>
<gene>
    <name evidence="3" type="ORF">PHYBOEH_004954</name>
</gene>
<sequence length="417" mass="47391">MRADAEAVVKKKKKRSSERSKRLEAAPQDAEGEWQQFTSPDGHPYYYNALTRESRWELPTVKKSRSKHRRAKGSSKDVAAEAEAESKEAQSDGKETAKSAVKQPKNAMFQQLQASLEGKLNVMPSAMMGRPPMVSIRREEDSYSGGAVAEETKTQTLEETYEAETADMSAAERLRFLRRKRQEEMLAKKASVAEDDFMAEFASNMKKKGVTRTPKREEAAGDKAQQRKEQEAAEEERKKQQMMEEKEAKEQEAQRKEREQQAAMEREKQREQERAEQLALEQQREEERRQRQEDQERARQAKEEAKMKKKEQVLKEIVQNGRNHESHDDRKSSSSVNEMQDDGNSPAVGESSAEGRYQMMPQPLPPSSGGVATPSAMIPYSADSTYQSAYGYVQREDQISVAGTCSTVEDCDVQIMV</sequence>
<feature type="region of interest" description="Disordered" evidence="1">
    <location>
        <begin position="59"/>
        <end position="106"/>
    </location>
</feature>
<evidence type="ECO:0000256" key="1">
    <source>
        <dbReference type="SAM" id="MobiDB-lite"/>
    </source>
</evidence>
<dbReference type="AlphaFoldDB" id="A0A8T1WKN9"/>
<proteinExistence type="predicted"/>
<reference evidence="3" key="1">
    <citation type="submission" date="2021-02" db="EMBL/GenBank/DDBJ databases">
        <authorList>
            <person name="Palmer J.M."/>
        </authorList>
    </citation>
    <scope>NUCLEOTIDE SEQUENCE</scope>
    <source>
        <strain evidence="3">SCRP23</strain>
    </source>
</reference>
<dbReference type="Proteomes" id="UP000693981">
    <property type="component" value="Unassembled WGS sequence"/>
</dbReference>
<evidence type="ECO:0000313" key="4">
    <source>
        <dbReference type="Proteomes" id="UP000693981"/>
    </source>
</evidence>
<feature type="compositionally biased region" description="Basic and acidic residues" evidence="1">
    <location>
        <begin position="214"/>
        <end position="314"/>
    </location>
</feature>
<dbReference type="OrthoDB" id="187617at2759"/>
<feature type="compositionally biased region" description="Basic residues" evidence="1">
    <location>
        <begin position="62"/>
        <end position="73"/>
    </location>
</feature>
<feature type="domain" description="WW" evidence="2">
    <location>
        <begin position="28"/>
        <end position="61"/>
    </location>
</feature>
<organism evidence="3 4">
    <name type="scientific">Phytophthora boehmeriae</name>
    <dbReference type="NCBI Taxonomy" id="109152"/>
    <lineage>
        <taxon>Eukaryota</taxon>
        <taxon>Sar</taxon>
        <taxon>Stramenopiles</taxon>
        <taxon>Oomycota</taxon>
        <taxon>Peronosporomycetes</taxon>
        <taxon>Peronosporales</taxon>
        <taxon>Peronosporaceae</taxon>
        <taxon>Phytophthora</taxon>
    </lineage>
</organism>
<feature type="region of interest" description="Disordered" evidence="1">
    <location>
        <begin position="137"/>
        <end position="156"/>
    </location>
</feature>
<name>A0A8T1WKN9_9STRA</name>
<comment type="caution">
    <text evidence="3">The sequence shown here is derived from an EMBL/GenBank/DDBJ whole genome shotgun (WGS) entry which is preliminary data.</text>
</comment>
<dbReference type="EMBL" id="JAGDFL010000261">
    <property type="protein sequence ID" value="KAG7394622.1"/>
    <property type="molecule type" value="Genomic_DNA"/>
</dbReference>
<dbReference type="Pfam" id="PF00397">
    <property type="entry name" value="WW"/>
    <property type="match status" value="1"/>
</dbReference>
<feature type="compositionally biased region" description="Basic and acidic residues" evidence="1">
    <location>
        <begin position="74"/>
        <end position="97"/>
    </location>
</feature>
<evidence type="ECO:0000259" key="2">
    <source>
        <dbReference type="PROSITE" id="PS50020"/>
    </source>
</evidence>
<dbReference type="PROSITE" id="PS50020">
    <property type="entry name" value="WW_DOMAIN_2"/>
    <property type="match status" value="1"/>
</dbReference>
<dbReference type="CDD" id="cd00201">
    <property type="entry name" value="WW"/>
    <property type="match status" value="1"/>
</dbReference>
<keyword evidence="4" id="KW-1185">Reference proteome</keyword>
<dbReference type="SMART" id="SM00456">
    <property type="entry name" value="WW"/>
    <property type="match status" value="1"/>
</dbReference>
<dbReference type="PROSITE" id="PS01159">
    <property type="entry name" value="WW_DOMAIN_1"/>
    <property type="match status" value="1"/>
</dbReference>
<feature type="compositionally biased region" description="Basic and acidic residues" evidence="1">
    <location>
        <begin position="322"/>
        <end position="332"/>
    </location>
</feature>
<evidence type="ECO:0000313" key="3">
    <source>
        <dbReference type="EMBL" id="KAG7394622.1"/>
    </source>
</evidence>
<feature type="region of interest" description="Disordered" evidence="1">
    <location>
        <begin position="203"/>
        <end position="377"/>
    </location>
</feature>
<accession>A0A8T1WKN9</accession>
<protein>
    <recommendedName>
        <fullName evidence="2">WW domain-containing protein</fullName>
    </recommendedName>
</protein>